<comment type="caution">
    <text evidence="2">The sequence shown here is derived from an EMBL/GenBank/DDBJ whole genome shotgun (WGS) entry which is preliminary data.</text>
</comment>
<dbReference type="Pfam" id="PF13480">
    <property type="entry name" value="Acetyltransf_6"/>
    <property type="match status" value="1"/>
</dbReference>
<protein>
    <submittedName>
        <fullName evidence="2">CelD/BcsL family acetyltransferase involved in cellulose biosynthesis</fullName>
    </submittedName>
</protein>
<dbReference type="RefSeq" id="WP_237440735.1">
    <property type="nucleotide sequence ID" value="NZ_BAAADZ010000010.1"/>
</dbReference>
<dbReference type="InterPro" id="IPR016181">
    <property type="entry name" value="Acyl_CoA_acyltransferase"/>
</dbReference>
<dbReference type="Proteomes" id="UP000548685">
    <property type="component" value="Unassembled WGS sequence"/>
</dbReference>
<evidence type="ECO:0000313" key="3">
    <source>
        <dbReference type="Proteomes" id="UP000548685"/>
    </source>
</evidence>
<reference evidence="2 3" key="1">
    <citation type="submission" date="2020-08" db="EMBL/GenBank/DDBJ databases">
        <title>Genomic Encyclopedia of Type Strains, Phase IV (KMG-IV): sequencing the most valuable type-strain genomes for metagenomic binning, comparative biology and taxonomic classification.</title>
        <authorList>
            <person name="Goeker M."/>
        </authorList>
    </citation>
    <scope>NUCLEOTIDE SEQUENCE [LARGE SCALE GENOMIC DNA]</scope>
    <source>
        <strain evidence="2 3">DSM 8510</strain>
    </source>
</reference>
<evidence type="ECO:0000313" key="2">
    <source>
        <dbReference type="EMBL" id="MBB3776549.1"/>
    </source>
</evidence>
<feature type="domain" description="BioF2-like acetyltransferase" evidence="1">
    <location>
        <begin position="217"/>
        <end position="342"/>
    </location>
</feature>
<keyword evidence="3" id="KW-1185">Reference proteome</keyword>
<dbReference type="EMBL" id="JACICE010000002">
    <property type="protein sequence ID" value="MBB3776549.1"/>
    <property type="molecule type" value="Genomic_DNA"/>
</dbReference>
<sequence>MTVPKRPDRRGKAGLTAMDMARADSFRTSETGFAPAALPHGRLQLLTTEELADPAFLTAWERLVARAAEPNPFFEPWFLLPALRQWGGTDRVITKAWFHDGRLAGLLPVVRSAKYYSHIITHATGWLHDNAFCGVPLIAAGSEDAFWRDMLAHFDRRARRALFLHLPMMPAEGPANAALERVLAAWPRAHYTVAEENRALLTGEVSAETYLEGAMSAKKRKELRRQHNRLAEEGRLVFERVEDDTGLAEWTAEFLALEAAGWKGEAGSALSSAPDTRTLFEQSLAGAAAAERLERLALRLNGRAIAMLVNFVTAPGVYSFKTAFDEAYARFSPGMLLQLENLALLERPEIQWADSCAVEGHPMIERLWRDKRRMISRNIAIGGPMRRSLFRLLMAYETRPRNAKGTSTA</sequence>
<accession>A0ABR6I0V2</accession>
<name>A0ABR6I0V2_9SPHN</name>
<organism evidence="2 3">
    <name type="scientific">Erythrobacter ramosus</name>
    <dbReference type="NCBI Taxonomy" id="35811"/>
    <lineage>
        <taxon>Bacteria</taxon>
        <taxon>Pseudomonadati</taxon>
        <taxon>Pseudomonadota</taxon>
        <taxon>Alphaproteobacteria</taxon>
        <taxon>Sphingomonadales</taxon>
        <taxon>Erythrobacteraceae</taxon>
        <taxon>Erythrobacter/Porphyrobacter group</taxon>
        <taxon>Erythrobacter</taxon>
    </lineage>
</organism>
<evidence type="ECO:0000259" key="1">
    <source>
        <dbReference type="Pfam" id="PF13480"/>
    </source>
</evidence>
<dbReference type="InterPro" id="IPR038740">
    <property type="entry name" value="BioF2-like_GNAT_dom"/>
</dbReference>
<dbReference type="SUPFAM" id="SSF55729">
    <property type="entry name" value="Acyl-CoA N-acyltransferases (Nat)"/>
    <property type="match status" value="1"/>
</dbReference>
<gene>
    <name evidence="2" type="ORF">FHS52_002518</name>
</gene>
<proteinExistence type="predicted"/>